<evidence type="ECO:0000313" key="2">
    <source>
        <dbReference type="Proteomes" id="UP000076407"/>
    </source>
</evidence>
<proteinExistence type="predicted"/>
<dbReference type="EnsemblMetazoa" id="AQUA001160-RA">
    <property type="protein sequence ID" value="AQUA001160-PA"/>
    <property type="gene ID" value="AQUA001160"/>
</dbReference>
<sequence length="150" mass="17210">VPEYNHIDSGDEYSEEWLDEYTAEEYKSKNGTVWSSERPGNTHKILAHNILRSKNTGPTKKTKGLSIVHTFKLLLTEAMCDLIIRETNRKAILCFQNSNESDRVHSKDWKPLTSSEFDAYIGVVENIFPSNVSRFNEHSAILVDQSVYPF</sequence>
<dbReference type="AlphaFoldDB" id="A0A182WUF3"/>
<reference evidence="1" key="1">
    <citation type="submission" date="2020-05" db="UniProtKB">
        <authorList>
            <consortium name="EnsemblMetazoa"/>
        </authorList>
    </citation>
    <scope>IDENTIFICATION</scope>
    <source>
        <strain evidence="1">SANGQUA</strain>
    </source>
</reference>
<accession>A0A182WUF3</accession>
<dbReference type="Proteomes" id="UP000076407">
    <property type="component" value="Unassembled WGS sequence"/>
</dbReference>
<keyword evidence="2" id="KW-1185">Reference proteome</keyword>
<name>A0A182WUF3_ANOQN</name>
<organism evidence="1 2">
    <name type="scientific">Anopheles quadriannulatus</name>
    <name type="common">Mosquito</name>
    <dbReference type="NCBI Taxonomy" id="34691"/>
    <lineage>
        <taxon>Eukaryota</taxon>
        <taxon>Metazoa</taxon>
        <taxon>Ecdysozoa</taxon>
        <taxon>Arthropoda</taxon>
        <taxon>Hexapoda</taxon>
        <taxon>Insecta</taxon>
        <taxon>Pterygota</taxon>
        <taxon>Neoptera</taxon>
        <taxon>Endopterygota</taxon>
        <taxon>Diptera</taxon>
        <taxon>Nematocera</taxon>
        <taxon>Culicoidea</taxon>
        <taxon>Culicidae</taxon>
        <taxon>Anophelinae</taxon>
        <taxon>Anopheles</taxon>
    </lineage>
</organism>
<protein>
    <submittedName>
        <fullName evidence="1">DDE_Tnp_1_7 domain-containing protein</fullName>
    </submittedName>
</protein>
<evidence type="ECO:0000313" key="1">
    <source>
        <dbReference type="EnsemblMetazoa" id="AQUA001160-PA"/>
    </source>
</evidence>
<dbReference type="VEuPathDB" id="VectorBase:AQUA001160"/>